<evidence type="ECO:0000313" key="6">
    <source>
        <dbReference type="Proteomes" id="UP001141552"/>
    </source>
</evidence>
<feature type="repeat" description="PPR" evidence="3">
    <location>
        <begin position="562"/>
        <end position="596"/>
    </location>
</feature>
<feature type="repeat" description="PPR" evidence="3">
    <location>
        <begin position="386"/>
        <end position="420"/>
    </location>
</feature>
<feature type="region of interest" description="Disordered" evidence="4">
    <location>
        <begin position="116"/>
        <end position="153"/>
    </location>
</feature>
<gene>
    <name evidence="5" type="ORF">Tsubulata_030832</name>
</gene>
<comment type="similarity">
    <text evidence="1">Belongs to the PPR family. P subfamily.</text>
</comment>
<feature type="repeat" description="PPR" evidence="3">
    <location>
        <begin position="632"/>
        <end position="666"/>
    </location>
</feature>
<dbReference type="Pfam" id="PF13041">
    <property type="entry name" value="PPR_2"/>
    <property type="match status" value="2"/>
</dbReference>
<dbReference type="PANTHER" id="PTHR47447">
    <property type="entry name" value="OS03G0856100 PROTEIN"/>
    <property type="match status" value="1"/>
</dbReference>
<name>A0A9Q0FYP5_9ROSI</name>
<dbReference type="PANTHER" id="PTHR47447:SF23">
    <property type="entry name" value="PENTACOTRIPEPTIDE-REPEAT REGION OF PRORP DOMAIN-CONTAINING PROTEIN"/>
    <property type="match status" value="1"/>
</dbReference>
<evidence type="ECO:0008006" key="7">
    <source>
        <dbReference type="Google" id="ProtNLM"/>
    </source>
</evidence>
<evidence type="ECO:0000256" key="3">
    <source>
        <dbReference type="PROSITE-ProRule" id="PRU00708"/>
    </source>
</evidence>
<reference evidence="5" key="1">
    <citation type="submission" date="2022-02" db="EMBL/GenBank/DDBJ databases">
        <authorList>
            <person name="Henning P.M."/>
            <person name="McCubbin A.G."/>
            <person name="Shore J.S."/>
        </authorList>
    </citation>
    <scope>NUCLEOTIDE SEQUENCE</scope>
    <source>
        <strain evidence="5">F60SS</strain>
        <tissue evidence="5">Leaves</tissue>
    </source>
</reference>
<feature type="repeat" description="PPR" evidence="3">
    <location>
        <begin position="456"/>
        <end position="491"/>
    </location>
</feature>
<feature type="repeat" description="PPR" evidence="3">
    <location>
        <begin position="315"/>
        <end position="350"/>
    </location>
</feature>
<comment type="caution">
    <text evidence="5">The sequence shown here is derived from an EMBL/GenBank/DDBJ whole genome shotgun (WGS) entry which is preliminary data.</text>
</comment>
<dbReference type="InterPro" id="IPR011990">
    <property type="entry name" value="TPR-like_helical_dom_sf"/>
</dbReference>
<protein>
    <recommendedName>
        <fullName evidence="7">Pentacotripeptide-repeat region of PRORP domain-containing protein</fullName>
    </recommendedName>
</protein>
<evidence type="ECO:0000256" key="4">
    <source>
        <dbReference type="SAM" id="MobiDB-lite"/>
    </source>
</evidence>
<organism evidence="5 6">
    <name type="scientific">Turnera subulata</name>
    <dbReference type="NCBI Taxonomy" id="218843"/>
    <lineage>
        <taxon>Eukaryota</taxon>
        <taxon>Viridiplantae</taxon>
        <taxon>Streptophyta</taxon>
        <taxon>Embryophyta</taxon>
        <taxon>Tracheophyta</taxon>
        <taxon>Spermatophyta</taxon>
        <taxon>Magnoliopsida</taxon>
        <taxon>eudicotyledons</taxon>
        <taxon>Gunneridae</taxon>
        <taxon>Pentapetalae</taxon>
        <taxon>rosids</taxon>
        <taxon>fabids</taxon>
        <taxon>Malpighiales</taxon>
        <taxon>Passifloraceae</taxon>
        <taxon>Turnera</taxon>
    </lineage>
</organism>
<evidence type="ECO:0000256" key="2">
    <source>
        <dbReference type="ARBA" id="ARBA00022737"/>
    </source>
</evidence>
<dbReference type="Gene3D" id="1.25.40.10">
    <property type="entry name" value="Tetratricopeptide repeat domain"/>
    <property type="match status" value="4"/>
</dbReference>
<dbReference type="Pfam" id="PF13812">
    <property type="entry name" value="PPR_3"/>
    <property type="match status" value="2"/>
</dbReference>
<dbReference type="EMBL" id="JAKUCV010003144">
    <property type="protein sequence ID" value="KAJ4839997.1"/>
    <property type="molecule type" value="Genomic_DNA"/>
</dbReference>
<evidence type="ECO:0000256" key="1">
    <source>
        <dbReference type="ARBA" id="ARBA00007626"/>
    </source>
</evidence>
<dbReference type="PROSITE" id="PS51375">
    <property type="entry name" value="PPR"/>
    <property type="match status" value="8"/>
</dbReference>
<feature type="repeat" description="PPR" evidence="3">
    <location>
        <begin position="492"/>
        <end position="526"/>
    </location>
</feature>
<dbReference type="NCBIfam" id="TIGR00756">
    <property type="entry name" value="PPR"/>
    <property type="match status" value="7"/>
</dbReference>
<reference evidence="5" key="2">
    <citation type="journal article" date="2023" name="Plants (Basel)">
        <title>Annotation of the Turnera subulata (Passifloraceae) Draft Genome Reveals the S-Locus Evolved after the Divergence of Turneroideae from Passifloroideae in a Stepwise Manner.</title>
        <authorList>
            <person name="Henning P.M."/>
            <person name="Roalson E.H."/>
            <person name="Mir W."/>
            <person name="McCubbin A.G."/>
            <person name="Shore J.S."/>
        </authorList>
    </citation>
    <scope>NUCLEOTIDE SEQUENCE</scope>
    <source>
        <strain evidence="5">F60SS</strain>
    </source>
</reference>
<sequence length="733" mass="82479">MAALLLPYQTSTLTLLLLHTHSSNPNHLKSQLFLYAKRPSKTSSTSSPPSFSVFCTPPTFSLSHSSPPIFPPFLQEEEEEGEQQQEEEEEEDEVNEEEVADLKYPILRFFDSQTLTTQDPARPGKFSFNENTDATRTRQTNPTNPEPTPLPDGVVGEIIRIARDLPENTTLVEQLGGYEGRVSEEECVEVLGLLGVQGMLMGCVYFYDWMRLQGPSLVTPAACSVLFTVMGRAGMGDVLMALFVSLPDKEGFRAAHVYNSAISGLLTCRRHPRMPCLIVNAESPSIEEDLHASREKYDDAYKVYDEMETNNVLPDHVTCSTMITLMKESGRCAKEAWEFFEKMNRKGVGWSQDVLAALVKVFCDEGLKSEALIIQTEMARKGVFANATVYNTLMDAYSNCNRVEEVEGLFAEMKRIGIKPTCSTFNILMDAYSRRMQPEVVEKLLVEMQDAGLDPNAKSYACLISAYGRQKKMSDVAADAFFRMKKVGIKPTSDSYTALIHAYSVSGCHEKACTAFADMLNEGIEPSIETYTTLLDALRHAGDTPTLMTIWKMMIRKKVKGTRVTFNILLDGLAKKGQYMEARDVISEFGKLGFEPTVMTYNMLMNAYARGGQPSKLPQLLKEMSVRELKPDSITYMTMIHAYVRVHDFKRAFYYHKMMVKSGQVPDEKSYQKLRSKLDVKAALKNKKDKSAILGIINSKKGMLKVKKKGKKDEFWKNKKKRLRVHNIDGSGE</sequence>
<dbReference type="Proteomes" id="UP001141552">
    <property type="component" value="Unassembled WGS sequence"/>
</dbReference>
<keyword evidence="2" id="KW-0677">Repeat</keyword>
<feature type="repeat" description="PPR" evidence="3">
    <location>
        <begin position="421"/>
        <end position="455"/>
    </location>
</feature>
<proteinExistence type="inferred from homology"/>
<feature type="compositionally biased region" description="Acidic residues" evidence="4">
    <location>
        <begin position="75"/>
        <end position="98"/>
    </location>
</feature>
<keyword evidence="6" id="KW-1185">Reference proteome</keyword>
<accession>A0A9Q0FYP5</accession>
<dbReference type="InterPro" id="IPR002885">
    <property type="entry name" value="PPR_rpt"/>
</dbReference>
<evidence type="ECO:0000313" key="5">
    <source>
        <dbReference type="EMBL" id="KAJ4839997.1"/>
    </source>
</evidence>
<dbReference type="AlphaFoldDB" id="A0A9Q0FYP5"/>
<feature type="repeat" description="PPR" evidence="3">
    <location>
        <begin position="597"/>
        <end position="631"/>
    </location>
</feature>
<dbReference type="OrthoDB" id="5588846at2759"/>
<feature type="region of interest" description="Disordered" evidence="4">
    <location>
        <begin position="63"/>
        <end position="98"/>
    </location>
</feature>